<keyword evidence="3" id="KW-0813">Transport</keyword>
<gene>
    <name evidence="7" type="ORF">JCM7686_2724</name>
</gene>
<comment type="similarity">
    <text evidence="2">Belongs to the bacterial solute-binding protein 1 family.</text>
</comment>
<name>S5Y215_PARAH</name>
<dbReference type="STRING" id="1367847.JCM7686_2724"/>
<dbReference type="RefSeq" id="WP_020951418.1">
    <property type="nucleotide sequence ID" value="NC_022041.1"/>
</dbReference>
<dbReference type="eggNOG" id="COG0687">
    <property type="taxonomic scope" value="Bacteria"/>
</dbReference>
<dbReference type="Gene3D" id="3.40.190.10">
    <property type="entry name" value="Periplasmic binding protein-like II"/>
    <property type="match status" value="2"/>
</dbReference>
<dbReference type="SUPFAM" id="SSF53850">
    <property type="entry name" value="Periplasmic binding protein-like II"/>
    <property type="match status" value="1"/>
</dbReference>
<dbReference type="KEGG" id="pami:JCM7686_2724"/>
<evidence type="ECO:0000256" key="1">
    <source>
        <dbReference type="ARBA" id="ARBA00004418"/>
    </source>
</evidence>
<dbReference type="GO" id="GO:0030288">
    <property type="term" value="C:outer membrane-bounded periplasmic space"/>
    <property type="evidence" value="ECO:0007669"/>
    <property type="project" value="TreeGrafter"/>
</dbReference>
<evidence type="ECO:0000256" key="4">
    <source>
        <dbReference type="ARBA" id="ARBA00022729"/>
    </source>
</evidence>
<dbReference type="EMBL" id="CP006650">
    <property type="protein sequence ID" value="AGT09780.1"/>
    <property type="molecule type" value="Genomic_DNA"/>
</dbReference>
<evidence type="ECO:0000256" key="3">
    <source>
        <dbReference type="ARBA" id="ARBA00022448"/>
    </source>
</evidence>
<evidence type="ECO:0000256" key="5">
    <source>
        <dbReference type="ARBA" id="ARBA00022764"/>
    </source>
</evidence>
<dbReference type="Pfam" id="PF13416">
    <property type="entry name" value="SBP_bac_8"/>
    <property type="match status" value="1"/>
</dbReference>
<dbReference type="InterPro" id="IPR006059">
    <property type="entry name" value="SBP"/>
</dbReference>
<evidence type="ECO:0000256" key="6">
    <source>
        <dbReference type="SAM" id="SignalP"/>
    </source>
</evidence>
<dbReference type="AlphaFoldDB" id="S5Y215"/>
<dbReference type="PANTHER" id="PTHR30006">
    <property type="entry name" value="THIAMINE-BINDING PERIPLASMIC PROTEIN-RELATED"/>
    <property type="match status" value="1"/>
</dbReference>
<accession>S5Y215</accession>
<reference evidence="7 8" key="1">
    <citation type="journal article" date="2014" name="BMC Genomics">
        <title>Architecture and functions of a multipartite genome of the methylotrophic bacterium Paracoccus aminophilus JCM 7686, containing primary and secondary chromids.</title>
        <authorList>
            <person name="Dziewit L."/>
            <person name="Czarnecki J."/>
            <person name="Wibberg D."/>
            <person name="Radlinska M."/>
            <person name="Mrozek P."/>
            <person name="Szymczak M."/>
            <person name="Schluter A."/>
            <person name="Puhler A."/>
            <person name="Bartosik D."/>
        </authorList>
    </citation>
    <scope>NUCLEOTIDE SEQUENCE [LARGE SCALE GENOMIC DNA]</scope>
    <source>
        <strain evidence="7">JCM 7686</strain>
    </source>
</reference>
<dbReference type="PATRIC" id="fig|1367847.3.peg.2726"/>
<dbReference type="HOGENOM" id="CLU_026974_8_0_5"/>
<dbReference type="OrthoDB" id="7811527at2"/>
<dbReference type="GO" id="GO:0030975">
    <property type="term" value="F:thiamine binding"/>
    <property type="evidence" value="ECO:0007669"/>
    <property type="project" value="TreeGrafter"/>
</dbReference>
<dbReference type="GO" id="GO:0030976">
    <property type="term" value="F:thiamine pyrophosphate binding"/>
    <property type="evidence" value="ECO:0007669"/>
    <property type="project" value="TreeGrafter"/>
</dbReference>
<proteinExistence type="inferred from homology"/>
<sequence>MKRVLTRCIAGLLLTTCPAFAEDVVTYASYGGAYQEAVRKAILDPIEKDTGMKIKDSAISAGITEVRTRVKGGANDLDVVELYGGQCQQAADEGLLVALDYGKLTNAAGVPKELQGKEWVGFTAYSTVIAWNKDVYGDHPPKDWKDFFDTENFPGTRAMSAYSGQTNLEAALMADGVAPDQLYPLDVERAFKKLDAFKPHVDVWWSSGSQATQLATSGESDMLTIWAARIEAAIKEGAPYDYTLNQGIMDVECLVIPKGSPNPEGAMKLVNLMLSPDYQANLPKYIPYGPMNADAFKSGKITPEEAARIITSDENRPKQVMINSAYWAEHGQKLQERWNAFLQ</sequence>
<keyword evidence="5" id="KW-0574">Periplasm</keyword>
<evidence type="ECO:0000313" key="7">
    <source>
        <dbReference type="EMBL" id="AGT09780.1"/>
    </source>
</evidence>
<keyword evidence="4 6" id="KW-0732">Signal</keyword>
<dbReference type="PANTHER" id="PTHR30006:SF3">
    <property type="entry name" value="THIAMINE-BINDING PERIPLASMIC PROTEIN"/>
    <property type="match status" value="1"/>
</dbReference>
<feature type="chain" id="PRO_5004544761" evidence="6">
    <location>
        <begin position="22"/>
        <end position="343"/>
    </location>
</feature>
<comment type="subcellular location">
    <subcellularLocation>
        <location evidence="1">Periplasm</location>
    </subcellularLocation>
</comment>
<feature type="signal peptide" evidence="6">
    <location>
        <begin position="1"/>
        <end position="21"/>
    </location>
</feature>
<evidence type="ECO:0000256" key="2">
    <source>
        <dbReference type="ARBA" id="ARBA00008520"/>
    </source>
</evidence>
<keyword evidence="8" id="KW-1185">Reference proteome</keyword>
<organism evidence="7 8">
    <name type="scientific">Paracoccus aminophilus JCM 7686</name>
    <dbReference type="NCBI Taxonomy" id="1367847"/>
    <lineage>
        <taxon>Bacteria</taxon>
        <taxon>Pseudomonadati</taxon>
        <taxon>Pseudomonadota</taxon>
        <taxon>Alphaproteobacteria</taxon>
        <taxon>Rhodobacterales</taxon>
        <taxon>Paracoccaceae</taxon>
        <taxon>Paracoccus</taxon>
    </lineage>
</organism>
<protein>
    <submittedName>
        <fullName evidence="7">Spermidine/putrescine transport system, substrate-binding protein</fullName>
    </submittedName>
</protein>
<dbReference type="GO" id="GO:0015888">
    <property type="term" value="P:thiamine transport"/>
    <property type="evidence" value="ECO:0007669"/>
    <property type="project" value="TreeGrafter"/>
</dbReference>
<dbReference type="CDD" id="cd13589">
    <property type="entry name" value="PBP2_polyamine_RpCGA009"/>
    <property type="match status" value="1"/>
</dbReference>
<evidence type="ECO:0000313" key="8">
    <source>
        <dbReference type="Proteomes" id="UP000015480"/>
    </source>
</evidence>
<dbReference type="Proteomes" id="UP000015480">
    <property type="component" value="Chromosome"/>
</dbReference>